<keyword evidence="3" id="KW-1185">Reference proteome</keyword>
<feature type="transmembrane region" description="Helical" evidence="1">
    <location>
        <begin position="162"/>
        <end position="184"/>
    </location>
</feature>
<feature type="transmembrane region" description="Helical" evidence="1">
    <location>
        <begin position="191"/>
        <end position="210"/>
    </location>
</feature>
<evidence type="ECO:0000313" key="2">
    <source>
        <dbReference type="EMBL" id="CAI2372776.1"/>
    </source>
</evidence>
<feature type="transmembrane region" description="Helical" evidence="1">
    <location>
        <begin position="60"/>
        <end position="77"/>
    </location>
</feature>
<feature type="transmembrane region" description="Helical" evidence="1">
    <location>
        <begin position="29"/>
        <end position="48"/>
    </location>
</feature>
<keyword evidence="1" id="KW-1133">Transmembrane helix</keyword>
<proteinExistence type="predicted"/>
<keyword evidence="1" id="KW-0812">Transmembrane</keyword>
<gene>
    <name evidence="2" type="ORF">ECRASSUSDP1_LOCUS14109</name>
</gene>
<accession>A0AAD1XHD8</accession>
<dbReference type="Proteomes" id="UP001295684">
    <property type="component" value="Unassembled WGS sequence"/>
</dbReference>
<dbReference type="AlphaFoldDB" id="A0AAD1XHD8"/>
<reference evidence="2" key="1">
    <citation type="submission" date="2023-07" db="EMBL/GenBank/DDBJ databases">
        <authorList>
            <consortium name="AG Swart"/>
            <person name="Singh M."/>
            <person name="Singh A."/>
            <person name="Seah K."/>
            <person name="Emmerich C."/>
        </authorList>
    </citation>
    <scope>NUCLEOTIDE SEQUENCE</scope>
    <source>
        <strain evidence="2">DP1</strain>
    </source>
</reference>
<organism evidence="2 3">
    <name type="scientific">Euplotes crassus</name>
    <dbReference type="NCBI Taxonomy" id="5936"/>
    <lineage>
        <taxon>Eukaryota</taxon>
        <taxon>Sar</taxon>
        <taxon>Alveolata</taxon>
        <taxon>Ciliophora</taxon>
        <taxon>Intramacronucleata</taxon>
        <taxon>Spirotrichea</taxon>
        <taxon>Hypotrichia</taxon>
        <taxon>Euplotida</taxon>
        <taxon>Euplotidae</taxon>
        <taxon>Moneuplotes</taxon>
    </lineage>
</organism>
<evidence type="ECO:0000313" key="3">
    <source>
        <dbReference type="Proteomes" id="UP001295684"/>
    </source>
</evidence>
<name>A0AAD1XHD8_EUPCR</name>
<evidence type="ECO:0000256" key="1">
    <source>
        <dbReference type="SAM" id="Phobius"/>
    </source>
</evidence>
<sequence length="346" mass="41589">MLWGTDDWKAEYYNRMGDCFYFNFRTFQIIRTVYLLVFLFLTFFMLYYDLRLFIFFIQDWKMVLNCLAIFFIFAFSGKQKTEILFRTKVKTILLTNKMSDEGDEEEEVERVRAYKSWKSVILLYEFAQALSIFHTIMFFGFWRENVLNYYDSNEYSPSTRTLRVILLYVINTFPPACMLFDMAFSKILFRLRHFWVGLLCSAIFLGIQYLGKTSVISDEFPKGVEDLSGIWQRAAALGGYIVIHGVLWLFSLIKIRITNSPTYLASRRKTHFDKDVRLEYVIKKYDKLLKSQEKHRREYLRLETGEESSCDIYNEDNPQLNFMREVLYNYLDKEIKLERVYELRSN</sequence>
<feature type="transmembrane region" description="Helical" evidence="1">
    <location>
        <begin position="120"/>
        <end position="142"/>
    </location>
</feature>
<protein>
    <submittedName>
        <fullName evidence="2">Uncharacterized protein</fullName>
    </submittedName>
</protein>
<comment type="caution">
    <text evidence="2">The sequence shown here is derived from an EMBL/GenBank/DDBJ whole genome shotgun (WGS) entry which is preliminary data.</text>
</comment>
<dbReference type="EMBL" id="CAMPGE010014081">
    <property type="protein sequence ID" value="CAI2372776.1"/>
    <property type="molecule type" value="Genomic_DNA"/>
</dbReference>
<keyword evidence="1" id="KW-0472">Membrane</keyword>
<feature type="transmembrane region" description="Helical" evidence="1">
    <location>
        <begin position="230"/>
        <end position="250"/>
    </location>
</feature>